<dbReference type="Gene3D" id="3.30.40.10">
    <property type="entry name" value="Zinc/RING finger domain, C3HC4 (zinc finger)"/>
    <property type="match status" value="1"/>
</dbReference>
<dbReference type="Proteomes" id="UP001558613">
    <property type="component" value="Unassembled WGS sequence"/>
</dbReference>
<evidence type="ECO:0000256" key="3">
    <source>
        <dbReference type="ARBA" id="ARBA00022833"/>
    </source>
</evidence>
<feature type="domain" description="RING-type" evidence="5">
    <location>
        <begin position="192"/>
        <end position="232"/>
    </location>
</feature>
<dbReference type="PROSITE" id="PS50089">
    <property type="entry name" value="ZF_RING_2"/>
    <property type="match status" value="1"/>
</dbReference>
<proteinExistence type="predicted"/>
<organism evidence="6 7">
    <name type="scientific">Cirrhinus molitorella</name>
    <name type="common">mud carp</name>
    <dbReference type="NCBI Taxonomy" id="172907"/>
    <lineage>
        <taxon>Eukaryota</taxon>
        <taxon>Metazoa</taxon>
        <taxon>Chordata</taxon>
        <taxon>Craniata</taxon>
        <taxon>Vertebrata</taxon>
        <taxon>Euteleostomi</taxon>
        <taxon>Actinopterygii</taxon>
        <taxon>Neopterygii</taxon>
        <taxon>Teleostei</taxon>
        <taxon>Ostariophysi</taxon>
        <taxon>Cypriniformes</taxon>
        <taxon>Cyprinidae</taxon>
        <taxon>Labeoninae</taxon>
        <taxon>Labeonini</taxon>
        <taxon>Cirrhinus</taxon>
    </lineage>
</organism>
<keyword evidence="1" id="KW-0479">Metal-binding</keyword>
<keyword evidence="7" id="KW-1185">Reference proteome</keyword>
<gene>
    <name evidence="6" type="ORF">QQF64_020071</name>
</gene>
<evidence type="ECO:0000256" key="2">
    <source>
        <dbReference type="ARBA" id="ARBA00022771"/>
    </source>
</evidence>
<evidence type="ECO:0000313" key="7">
    <source>
        <dbReference type="Proteomes" id="UP001558613"/>
    </source>
</evidence>
<protein>
    <recommendedName>
        <fullName evidence="5">RING-type domain-containing protein</fullName>
    </recommendedName>
</protein>
<keyword evidence="3" id="KW-0862">Zinc</keyword>
<dbReference type="EMBL" id="JAYMGO010000022">
    <property type="protein sequence ID" value="KAL1252275.1"/>
    <property type="molecule type" value="Genomic_DNA"/>
</dbReference>
<evidence type="ECO:0000259" key="5">
    <source>
        <dbReference type="PROSITE" id="PS50089"/>
    </source>
</evidence>
<comment type="caution">
    <text evidence="6">The sequence shown here is derived from an EMBL/GenBank/DDBJ whole genome shotgun (WGS) entry which is preliminary data.</text>
</comment>
<dbReference type="InterPro" id="IPR001841">
    <property type="entry name" value="Znf_RING"/>
</dbReference>
<keyword evidence="2 4" id="KW-0863">Zinc-finger</keyword>
<sequence>METLTYTLFKGPKRVTLKEEDMTNDKIGRVFQRTLRSALRCGGDAITLGLGLGLRLCALHFNDPHSFTGNFVCATGRNVFLADLVGGKWTPQKTVAIRFNEHEASVPGILAKVQDAVGGEEVLILTDGQGNEILDTEGTKGSTYWKQNSRKVFDVPEQQFLEIRSKKRRPARGCADHQKIEEHAAIKIAFACLICKGPMNDPVIAVCCHSLIACKACMDQWQQNANTCVKCRAANSRENTFRVTGIDGALSAFGDLIKD</sequence>
<evidence type="ECO:0000313" key="6">
    <source>
        <dbReference type="EMBL" id="KAL1252275.1"/>
    </source>
</evidence>
<evidence type="ECO:0000256" key="1">
    <source>
        <dbReference type="ARBA" id="ARBA00022723"/>
    </source>
</evidence>
<evidence type="ECO:0000256" key="4">
    <source>
        <dbReference type="PROSITE-ProRule" id="PRU00175"/>
    </source>
</evidence>
<dbReference type="InterPro" id="IPR013083">
    <property type="entry name" value="Znf_RING/FYVE/PHD"/>
</dbReference>
<reference evidence="6 7" key="1">
    <citation type="submission" date="2023-09" db="EMBL/GenBank/DDBJ databases">
        <authorList>
            <person name="Wang M."/>
        </authorList>
    </citation>
    <scope>NUCLEOTIDE SEQUENCE [LARGE SCALE GENOMIC DNA]</scope>
    <source>
        <strain evidence="6">GT-2023</strain>
        <tissue evidence="6">Liver</tissue>
    </source>
</reference>
<name>A0ABR3LHE5_9TELE</name>
<accession>A0ABR3LHE5</accession>
<dbReference type="SUPFAM" id="SSF57850">
    <property type="entry name" value="RING/U-box"/>
    <property type="match status" value="1"/>
</dbReference>